<accession>F4PM46</accession>
<evidence type="ECO:0000256" key="1">
    <source>
        <dbReference type="ARBA" id="ARBA00022801"/>
    </source>
</evidence>
<organism evidence="8 9">
    <name type="scientific">Cavenderia fasciculata</name>
    <name type="common">Slime mold</name>
    <name type="synonym">Dictyostelium fasciculatum</name>
    <dbReference type="NCBI Taxonomy" id="261658"/>
    <lineage>
        <taxon>Eukaryota</taxon>
        <taxon>Amoebozoa</taxon>
        <taxon>Evosea</taxon>
        <taxon>Eumycetozoa</taxon>
        <taxon>Dictyostelia</taxon>
        <taxon>Acytosteliales</taxon>
        <taxon>Cavenderiaceae</taxon>
        <taxon>Cavenderia</taxon>
    </lineage>
</organism>
<keyword evidence="4" id="KW-0863">Zinc-finger</keyword>
<dbReference type="Proteomes" id="UP000007797">
    <property type="component" value="Unassembled WGS sequence"/>
</dbReference>
<dbReference type="EMBL" id="GL883008">
    <property type="protein sequence ID" value="EGG22749.1"/>
    <property type="molecule type" value="Genomic_DNA"/>
</dbReference>
<keyword evidence="4" id="KW-0862">Zinc</keyword>
<dbReference type="GeneID" id="14875321"/>
<evidence type="ECO:0000259" key="7">
    <source>
        <dbReference type="PROSITE" id="PS51635"/>
    </source>
</evidence>
<dbReference type="PANTHER" id="PTHR24185">
    <property type="entry name" value="CALCIUM-INDEPENDENT PHOSPHOLIPASE A2-GAMMA"/>
    <property type="match status" value="1"/>
</dbReference>
<dbReference type="OrthoDB" id="19520at2759"/>
<feature type="domain" description="PNPLA" evidence="7">
    <location>
        <begin position="634"/>
        <end position="835"/>
    </location>
</feature>
<keyword evidence="3" id="KW-0443">Lipid metabolism</keyword>
<keyword evidence="9" id="KW-1185">Reference proteome</keyword>
<protein>
    <submittedName>
        <fullName evidence="8">Patatin family protein</fullName>
    </submittedName>
</protein>
<dbReference type="PANTHER" id="PTHR24185:SF1">
    <property type="entry name" value="CALCIUM-INDEPENDENT PHOSPHOLIPASE A2-GAMMA"/>
    <property type="match status" value="1"/>
</dbReference>
<dbReference type="AlphaFoldDB" id="F4PM46"/>
<evidence type="ECO:0000256" key="2">
    <source>
        <dbReference type="ARBA" id="ARBA00022963"/>
    </source>
</evidence>
<dbReference type="GO" id="GO:0016042">
    <property type="term" value="P:lipid catabolic process"/>
    <property type="evidence" value="ECO:0007669"/>
    <property type="project" value="UniProtKB-KW"/>
</dbReference>
<evidence type="ECO:0000259" key="6">
    <source>
        <dbReference type="PROSITE" id="PS50089"/>
    </source>
</evidence>
<feature type="domain" description="RING-type" evidence="6">
    <location>
        <begin position="580"/>
        <end position="614"/>
    </location>
</feature>
<name>F4PM46_CACFS</name>
<evidence type="ECO:0000256" key="4">
    <source>
        <dbReference type="PROSITE-ProRule" id="PRU00175"/>
    </source>
</evidence>
<comment type="caution">
    <text evidence="5">Lacks conserved residue(s) required for the propagation of feature annotation.</text>
</comment>
<dbReference type="GO" id="GO:0047499">
    <property type="term" value="F:calcium-independent phospholipase A2 activity"/>
    <property type="evidence" value="ECO:0007669"/>
    <property type="project" value="TreeGrafter"/>
</dbReference>
<dbReference type="PROSITE" id="PS50089">
    <property type="entry name" value="ZF_RING_2"/>
    <property type="match status" value="1"/>
</dbReference>
<dbReference type="SUPFAM" id="SSF52540">
    <property type="entry name" value="P-loop containing nucleoside triphosphate hydrolases"/>
    <property type="match status" value="2"/>
</dbReference>
<dbReference type="GO" id="GO:0019369">
    <property type="term" value="P:arachidonate metabolic process"/>
    <property type="evidence" value="ECO:0007669"/>
    <property type="project" value="TreeGrafter"/>
</dbReference>
<keyword evidence="2" id="KW-0442">Lipid degradation</keyword>
<gene>
    <name evidence="8" type="ORF">DFA_04879</name>
</gene>
<evidence type="ECO:0000256" key="5">
    <source>
        <dbReference type="PROSITE-ProRule" id="PRU01161"/>
    </source>
</evidence>
<dbReference type="PROSITE" id="PS51635">
    <property type="entry name" value="PNPLA"/>
    <property type="match status" value="1"/>
</dbReference>
<proteinExistence type="predicted"/>
<dbReference type="InterPro" id="IPR001841">
    <property type="entry name" value="Znf_RING"/>
</dbReference>
<keyword evidence="4" id="KW-0479">Metal-binding</keyword>
<dbReference type="Pfam" id="PF01734">
    <property type="entry name" value="Patatin"/>
    <property type="match status" value="1"/>
</dbReference>
<dbReference type="GO" id="GO:0008270">
    <property type="term" value="F:zinc ion binding"/>
    <property type="evidence" value="ECO:0007669"/>
    <property type="project" value="UniProtKB-KW"/>
</dbReference>
<evidence type="ECO:0000256" key="3">
    <source>
        <dbReference type="ARBA" id="ARBA00023098"/>
    </source>
</evidence>
<dbReference type="InterPro" id="IPR016035">
    <property type="entry name" value="Acyl_Trfase/lysoPLipase"/>
</dbReference>
<keyword evidence="1" id="KW-0378">Hydrolase</keyword>
<evidence type="ECO:0000313" key="8">
    <source>
        <dbReference type="EMBL" id="EGG22749.1"/>
    </source>
</evidence>
<sequence length="1063" mass="119714">MFALSDPNDHDAQQQELKFSCTHKVEFFCDTCQAFYCNDHCDFVHSIEGLEGHARIIIENFNESAKALDHEQPKPTTDKQTEFLTDWKSNNLLFVSPHSQVMEKGLKWINTGLSETDPFLLASFAGPTGAGKSMLVRYLAEGEHIPVSSNSQTDAASSDINCYNGRLPKDNSKFLIFDSEGKGAEVINQTIKHTQSCIDPDQLSYRRRFIDTCYPRLLYLFSDVFIYVYNQSAQNSVDVISHLLSYAEDSSVSTINQPTKPHLIVVYNKATNITSYDVTEASNKIFPPDSDNKELVELRGHYKTLNAIFIPPGKSFHPGTDVVQFQDLDQFSKQMIKFKYLVHRLLESACLVKTNKTLYNRSHMMGYMSKAINILNVKALGTIDIYHMTKSMEGVTSFIYEFFKCIYNQNICKKMTPVSAFDNAYKAIQERTGDIIYLYCKRNQILSPVRGQTLPESLNKVFQEAYDKIMDSMPCDSVHPKISDLRCETVRSCHTQEINHKSTQTVKKQRRFLMFNLGETISFTNEKWYSSGHVPFGDYKTLAAYASDNLPTYLLDDNQVTQNRRPLLLNKDLAPSNNVCFGCLLAHPTQPRKCGHMFCSDCCEESPIKCPICDTDSPWINSQVPKYANTRVLSIEGIGGVRGIAQAIAINHLEHLLYDIPISRLVDLIVGSGSGGLVALGISGSDGKSSRMIEFYNDLNKVQIYPFGGVPIVKNVTKFICRAIYKRDSFNNVLSKHLPENNKKYLLQVQASTPGSAHVAVTAATNFDGSNKLTLFSSYHLPRKACLKYDVLNTSIFNAALATSATPGFIDSHTINGITYTDGSSLALSPCHIALHEADRLFQRPCDLFITITTGKWNNTQTQKQNDIITVGDKTVDAFTESKTQWKSFNTHLKETNSKTLPYRINPRFKNGYEYEENWRTEEIVKEASDFYGITNLGELSNIANHLLASQFYLDAIVTSLNGSITFTIKCRLSPTDYERRALSGLLSTTPFQVSGIGFDQQAVFHEAQLQPSFSQQFTINNLDRHTWKHIDIKCKLYVGSGTTNGQYFSISGSPLSFEKIFE</sequence>
<dbReference type="InterPro" id="IPR002641">
    <property type="entry name" value="PNPLA_dom"/>
</dbReference>
<dbReference type="OMA" id="DINCYNG"/>
<dbReference type="Gene3D" id="3.40.1090.10">
    <property type="entry name" value="Cytosolic phospholipase A2 catalytic domain"/>
    <property type="match status" value="1"/>
</dbReference>
<dbReference type="GO" id="GO:0016020">
    <property type="term" value="C:membrane"/>
    <property type="evidence" value="ECO:0007669"/>
    <property type="project" value="TreeGrafter"/>
</dbReference>
<dbReference type="KEGG" id="dfa:DFA_04879"/>
<dbReference type="SUPFAM" id="SSF52151">
    <property type="entry name" value="FabD/lysophospholipase-like"/>
    <property type="match status" value="1"/>
</dbReference>
<dbReference type="SUPFAM" id="SSF57850">
    <property type="entry name" value="RING/U-box"/>
    <property type="match status" value="1"/>
</dbReference>
<dbReference type="RefSeq" id="XP_004360600.1">
    <property type="nucleotide sequence ID" value="XM_004360543.1"/>
</dbReference>
<dbReference type="CDD" id="cd00882">
    <property type="entry name" value="Ras_like_GTPase"/>
    <property type="match status" value="1"/>
</dbReference>
<dbReference type="InterPro" id="IPR027417">
    <property type="entry name" value="P-loop_NTPase"/>
</dbReference>
<evidence type="ECO:0000313" key="9">
    <source>
        <dbReference type="Proteomes" id="UP000007797"/>
    </source>
</evidence>
<reference evidence="9" key="1">
    <citation type="journal article" date="2011" name="Genome Res.">
        <title>Phylogeny-wide analysis of social amoeba genomes highlights ancient origins for complex intercellular communication.</title>
        <authorList>
            <person name="Heidel A.J."/>
            <person name="Lawal H.M."/>
            <person name="Felder M."/>
            <person name="Schilde C."/>
            <person name="Helps N.R."/>
            <person name="Tunggal B."/>
            <person name="Rivero F."/>
            <person name="John U."/>
            <person name="Schleicher M."/>
            <person name="Eichinger L."/>
            <person name="Platzer M."/>
            <person name="Noegel A.A."/>
            <person name="Schaap P."/>
            <person name="Gloeckner G."/>
        </authorList>
    </citation>
    <scope>NUCLEOTIDE SEQUENCE [LARGE SCALE GENOMIC DNA]</scope>
    <source>
        <strain evidence="9">SH3</strain>
    </source>
</reference>